<feature type="domain" description="Chemokine interleukin-8-like" evidence="11">
    <location>
        <begin position="26"/>
        <end position="87"/>
    </location>
</feature>
<dbReference type="PANTHER" id="PTHR12015:SF191">
    <property type="entry name" value="C-X-C MOTIF CHEMOKINE 11"/>
    <property type="match status" value="1"/>
</dbReference>
<sequence length="154" mass="17750">MKTAAVIVFLVCLLATEVQGQNQIHKGRCFCADKGVDVVLRKNIEKFEIIPPSPSCGKQEIIVTLKSAERKCLNPESKFTQNLIKWAVEKMKKAPGIGPAVTPNTSSEKRREEKRREEKRREEKRREEQRRAEKRRQDTARGREITLVEDYKGT</sequence>
<evidence type="ECO:0000256" key="10">
    <source>
        <dbReference type="SAM" id="SignalP"/>
    </source>
</evidence>
<keyword evidence="3" id="KW-0145">Chemotaxis</keyword>
<feature type="region of interest" description="Disordered" evidence="9">
    <location>
        <begin position="94"/>
        <end position="154"/>
    </location>
</feature>
<keyword evidence="7" id="KW-1015">Disulfide bond</keyword>
<dbReference type="CDD" id="cd00273">
    <property type="entry name" value="Chemokine_CXC"/>
    <property type="match status" value="1"/>
</dbReference>
<evidence type="ECO:0000256" key="9">
    <source>
        <dbReference type="SAM" id="MobiDB-lite"/>
    </source>
</evidence>
<evidence type="ECO:0000256" key="2">
    <source>
        <dbReference type="ARBA" id="ARBA00010665"/>
    </source>
</evidence>
<evidence type="ECO:0000256" key="5">
    <source>
        <dbReference type="ARBA" id="ARBA00022525"/>
    </source>
</evidence>
<dbReference type="PRINTS" id="PR00436">
    <property type="entry name" value="INTERLEUKIN8"/>
</dbReference>
<organism evidence="12 13">
    <name type="scientific">Anabarilius grahami</name>
    <name type="common">Kanglang fish</name>
    <name type="synonym">Barilius grahami</name>
    <dbReference type="NCBI Taxonomy" id="495550"/>
    <lineage>
        <taxon>Eukaryota</taxon>
        <taxon>Metazoa</taxon>
        <taxon>Chordata</taxon>
        <taxon>Craniata</taxon>
        <taxon>Vertebrata</taxon>
        <taxon>Euteleostomi</taxon>
        <taxon>Actinopterygii</taxon>
        <taxon>Neopterygii</taxon>
        <taxon>Teleostei</taxon>
        <taxon>Ostariophysi</taxon>
        <taxon>Cypriniformes</taxon>
        <taxon>Xenocyprididae</taxon>
        <taxon>Xenocypridinae</taxon>
        <taxon>Xenocypridinae incertae sedis</taxon>
        <taxon>Anabarilius</taxon>
    </lineage>
</organism>
<dbReference type="GO" id="GO:0042056">
    <property type="term" value="F:chemoattractant activity"/>
    <property type="evidence" value="ECO:0007669"/>
    <property type="project" value="UniProtKB-ARBA"/>
</dbReference>
<evidence type="ECO:0000256" key="7">
    <source>
        <dbReference type="ARBA" id="ARBA00023157"/>
    </source>
</evidence>
<dbReference type="GO" id="GO:0006955">
    <property type="term" value="P:immune response"/>
    <property type="evidence" value="ECO:0007669"/>
    <property type="project" value="InterPro"/>
</dbReference>
<accession>A0A3N0YYQ2</accession>
<name>A0A3N0YYQ2_ANAGA</name>
<dbReference type="SMART" id="SM00199">
    <property type="entry name" value="SCY"/>
    <property type="match status" value="1"/>
</dbReference>
<dbReference type="SUPFAM" id="SSF54117">
    <property type="entry name" value="Interleukin 8-like chemokines"/>
    <property type="match status" value="1"/>
</dbReference>
<dbReference type="AlphaFoldDB" id="A0A3N0YYQ2"/>
<dbReference type="PRINTS" id="PR00437">
    <property type="entry name" value="SMALLCYTKCXC"/>
</dbReference>
<reference evidence="12 13" key="1">
    <citation type="submission" date="2018-10" db="EMBL/GenBank/DDBJ databases">
        <title>Genome assembly for a Yunnan-Guizhou Plateau 3E fish, Anabarilius grahami (Regan), and its evolutionary and genetic applications.</title>
        <authorList>
            <person name="Jiang W."/>
        </authorList>
    </citation>
    <scope>NUCLEOTIDE SEQUENCE [LARGE SCALE GENOMIC DNA]</scope>
    <source>
        <strain evidence="12">AG-KIZ</strain>
        <tissue evidence="12">Muscle</tissue>
    </source>
</reference>
<dbReference type="Proteomes" id="UP000281406">
    <property type="component" value="Unassembled WGS sequence"/>
</dbReference>
<dbReference type="InterPro" id="IPR001811">
    <property type="entry name" value="Chemokine_IL8-like_dom"/>
</dbReference>
<evidence type="ECO:0000313" key="13">
    <source>
        <dbReference type="Proteomes" id="UP000281406"/>
    </source>
</evidence>
<dbReference type="Pfam" id="PF00048">
    <property type="entry name" value="IL8"/>
    <property type="match status" value="1"/>
</dbReference>
<keyword evidence="13" id="KW-1185">Reference proteome</keyword>
<keyword evidence="5" id="KW-0964">Secreted</keyword>
<evidence type="ECO:0000313" key="12">
    <source>
        <dbReference type="EMBL" id="ROL51409.1"/>
    </source>
</evidence>
<evidence type="ECO:0000256" key="1">
    <source>
        <dbReference type="ARBA" id="ARBA00004613"/>
    </source>
</evidence>
<evidence type="ECO:0000256" key="6">
    <source>
        <dbReference type="ARBA" id="ARBA00022729"/>
    </source>
</evidence>
<evidence type="ECO:0000256" key="8">
    <source>
        <dbReference type="ARBA" id="ARBA00054901"/>
    </source>
</evidence>
<protein>
    <submittedName>
        <fullName evidence="12">C-X-C motif chemokine 11-6</fullName>
    </submittedName>
</protein>
<dbReference type="InterPro" id="IPR039809">
    <property type="entry name" value="Chemokine_b/g/d"/>
</dbReference>
<feature type="chain" id="PRO_5017990715" evidence="10">
    <location>
        <begin position="21"/>
        <end position="154"/>
    </location>
</feature>
<dbReference type="GO" id="GO:0006952">
    <property type="term" value="P:defense response"/>
    <property type="evidence" value="ECO:0007669"/>
    <property type="project" value="InterPro"/>
</dbReference>
<dbReference type="GO" id="GO:0008009">
    <property type="term" value="F:chemokine activity"/>
    <property type="evidence" value="ECO:0007669"/>
    <property type="project" value="InterPro"/>
</dbReference>
<keyword evidence="6 10" id="KW-0732">Signal</keyword>
<dbReference type="InterPro" id="IPR036048">
    <property type="entry name" value="Interleukin_8-like_sf"/>
</dbReference>
<dbReference type="InterPro" id="IPR001089">
    <property type="entry name" value="Chemokine_CXC"/>
</dbReference>
<evidence type="ECO:0000256" key="3">
    <source>
        <dbReference type="ARBA" id="ARBA00022500"/>
    </source>
</evidence>
<evidence type="ECO:0000256" key="4">
    <source>
        <dbReference type="ARBA" id="ARBA00022514"/>
    </source>
</evidence>
<evidence type="ECO:0000259" key="11">
    <source>
        <dbReference type="SMART" id="SM00199"/>
    </source>
</evidence>
<gene>
    <name evidence="12" type="ORF">DPX16_22505</name>
</gene>
<dbReference type="EMBL" id="RJVU01018862">
    <property type="protein sequence ID" value="ROL51409.1"/>
    <property type="molecule type" value="Genomic_DNA"/>
</dbReference>
<dbReference type="InterPro" id="IPR033899">
    <property type="entry name" value="CXC_Chemokine_domain"/>
</dbReference>
<dbReference type="Gene3D" id="2.40.50.40">
    <property type="match status" value="1"/>
</dbReference>
<dbReference type="GO" id="GO:0005615">
    <property type="term" value="C:extracellular space"/>
    <property type="evidence" value="ECO:0007669"/>
    <property type="project" value="UniProtKB-KW"/>
</dbReference>
<proteinExistence type="inferred from homology"/>
<comment type="similarity">
    <text evidence="2">Belongs to the intercrine alpha (chemokine CxC) family.</text>
</comment>
<comment type="subcellular location">
    <subcellularLocation>
        <location evidence="1">Secreted</location>
    </subcellularLocation>
</comment>
<dbReference type="OrthoDB" id="9948647at2759"/>
<feature type="compositionally biased region" description="Basic and acidic residues" evidence="9">
    <location>
        <begin position="107"/>
        <end position="154"/>
    </location>
</feature>
<feature type="signal peptide" evidence="10">
    <location>
        <begin position="1"/>
        <end position="20"/>
    </location>
</feature>
<dbReference type="FunFam" id="2.40.50.40:FF:000004">
    <property type="entry name" value="C-X-C motif chemokine"/>
    <property type="match status" value="1"/>
</dbReference>
<dbReference type="PANTHER" id="PTHR12015">
    <property type="entry name" value="SMALL INDUCIBLE CYTOKINE A"/>
    <property type="match status" value="1"/>
</dbReference>
<comment type="function">
    <text evidence="8">Ligand for cxcr3.2. Chemotactic for macrophages.</text>
</comment>
<keyword evidence="4" id="KW-0202">Cytokine</keyword>
<comment type="caution">
    <text evidence="12">The sequence shown here is derived from an EMBL/GenBank/DDBJ whole genome shotgun (WGS) entry which is preliminary data.</text>
</comment>